<dbReference type="RefSeq" id="WP_105729702.1">
    <property type="nucleotide sequence ID" value="NZ_PVLR01000024.1"/>
</dbReference>
<sequence length="85" mass="9108">MSITVQRLHKLLGQLAEQGHGRKPVCVDKESFSSPLENDGVSVFDLEIVDGPRWIEMADDDGGTKWNKDGSASGRTVVILKGGAG</sequence>
<gene>
    <name evidence="1" type="ORF">C6P61_09585</name>
</gene>
<comment type="caution">
    <text evidence="1">The sequence shown here is derived from an EMBL/GenBank/DDBJ whole genome shotgun (WGS) entry which is preliminary data.</text>
</comment>
<accession>A0A2S9KE78</accession>
<reference evidence="1 2" key="1">
    <citation type="submission" date="2018-03" db="EMBL/GenBank/DDBJ databases">
        <title>Comparative genomics illustrates the genes involved in a hyperalkaliphilic mechanisms of Serpentinomonas isolated from highly-alkaline calcium-rich serpentinized springs.</title>
        <authorList>
            <person name="Suzuki S."/>
            <person name="Ishii S."/>
            <person name="Walworth N."/>
            <person name="Bird L."/>
            <person name="Kuenen J.G."/>
            <person name="Nealson K.H."/>
        </authorList>
    </citation>
    <scope>NUCLEOTIDE SEQUENCE [LARGE SCALE GENOMIC DNA]</scope>
    <source>
        <strain evidence="1 2">83</strain>
    </source>
</reference>
<name>A0A2S9KE78_9BURK</name>
<organism evidence="1 2">
    <name type="scientific">Malikia spinosa</name>
    <dbReference type="NCBI Taxonomy" id="86180"/>
    <lineage>
        <taxon>Bacteria</taxon>
        <taxon>Pseudomonadati</taxon>
        <taxon>Pseudomonadota</taxon>
        <taxon>Betaproteobacteria</taxon>
        <taxon>Burkholderiales</taxon>
        <taxon>Comamonadaceae</taxon>
        <taxon>Malikia</taxon>
    </lineage>
</organism>
<proteinExistence type="predicted"/>
<dbReference type="Proteomes" id="UP000238326">
    <property type="component" value="Unassembled WGS sequence"/>
</dbReference>
<dbReference type="EMBL" id="PVLR01000024">
    <property type="protein sequence ID" value="PRD68743.1"/>
    <property type="molecule type" value="Genomic_DNA"/>
</dbReference>
<evidence type="ECO:0000313" key="1">
    <source>
        <dbReference type="EMBL" id="PRD68743.1"/>
    </source>
</evidence>
<dbReference type="AlphaFoldDB" id="A0A2S9KE78"/>
<evidence type="ECO:0000313" key="2">
    <source>
        <dbReference type="Proteomes" id="UP000238326"/>
    </source>
</evidence>
<protein>
    <submittedName>
        <fullName evidence="1">Uncharacterized protein</fullName>
    </submittedName>
</protein>
<keyword evidence="2" id="KW-1185">Reference proteome</keyword>